<dbReference type="PROSITE" id="PS52032">
    <property type="entry name" value="MARR_BRCT_CHROMO"/>
    <property type="match status" value="1"/>
</dbReference>
<dbReference type="eggNOG" id="KOG1279">
    <property type="taxonomic scope" value="Eukaryota"/>
</dbReference>
<feature type="region of interest" description="Disordered" evidence="1">
    <location>
        <begin position="38"/>
        <end position="77"/>
    </location>
</feature>
<dbReference type="InterPro" id="IPR049898">
    <property type="entry name" value="MARR_BRCT_CHROMO"/>
</dbReference>
<dbReference type="EMBL" id="AGNL01009970">
    <property type="protein sequence ID" value="EJK69508.1"/>
    <property type="molecule type" value="Genomic_DNA"/>
</dbReference>
<proteinExistence type="predicted"/>
<feature type="domain" description="Chromo" evidence="2">
    <location>
        <begin position="30"/>
        <end position="368"/>
    </location>
</feature>
<evidence type="ECO:0000256" key="1">
    <source>
        <dbReference type="SAM" id="MobiDB-lite"/>
    </source>
</evidence>
<organism evidence="3 4">
    <name type="scientific">Thalassiosira oceanica</name>
    <name type="common">Marine diatom</name>
    <dbReference type="NCBI Taxonomy" id="159749"/>
    <lineage>
        <taxon>Eukaryota</taxon>
        <taxon>Sar</taxon>
        <taxon>Stramenopiles</taxon>
        <taxon>Ochrophyta</taxon>
        <taxon>Bacillariophyta</taxon>
        <taxon>Coscinodiscophyceae</taxon>
        <taxon>Thalassiosirophycidae</taxon>
        <taxon>Thalassiosirales</taxon>
        <taxon>Thalassiosiraceae</taxon>
        <taxon>Thalassiosira</taxon>
    </lineage>
</organism>
<gene>
    <name evidence="3" type="ORF">THAOC_09227</name>
</gene>
<evidence type="ECO:0000259" key="2">
    <source>
        <dbReference type="PROSITE" id="PS52032"/>
    </source>
</evidence>
<dbReference type="OrthoDB" id="118550at2759"/>
<evidence type="ECO:0000313" key="3">
    <source>
        <dbReference type="EMBL" id="EJK69508.1"/>
    </source>
</evidence>
<name>K0ST03_THAOC</name>
<evidence type="ECO:0000313" key="4">
    <source>
        <dbReference type="Proteomes" id="UP000266841"/>
    </source>
</evidence>
<sequence>MAYRPLTYSGQHPPPVRAVGVGRRVLLVTLVVRPHDPSGPRGVRAVQVPRTRRAVPPRRRPQTVPAGPPREGECRSNPRRARVAGCSLICFSPFSSYAFFFVRPNAAGNPPDDAKSPWPTSPAVPHQVLSDRTPSGPLYRAILAAFAVKSSSPWRTFNFDNPKMREANVAVVDAVRSSLTESGHLTPFRVYLDPSVARELGDAEASRLADIVRRFGGTVATRDDALRGDVTHIVGYDGEEHDAPSVIEGEAARRREGKPEPRTYLKTLATAEFDTSEITGSAGGGGAGDNGTGKTAMALVHWWYHPPSTDEWLPVEDVRDGATGEVKVEDELPGCTKKGLPAVVGCKFLRDVELYNEWGMEGDYAIDD</sequence>
<protein>
    <recommendedName>
        <fullName evidence="2">Chromo domain-containing protein</fullName>
    </recommendedName>
</protein>
<reference evidence="3 4" key="1">
    <citation type="journal article" date="2012" name="Genome Biol.">
        <title>Genome and low-iron response of an oceanic diatom adapted to chronic iron limitation.</title>
        <authorList>
            <person name="Lommer M."/>
            <person name="Specht M."/>
            <person name="Roy A.S."/>
            <person name="Kraemer L."/>
            <person name="Andreson R."/>
            <person name="Gutowska M.A."/>
            <person name="Wolf J."/>
            <person name="Bergner S.V."/>
            <person name="Schilhabel M.B."/>
            <person name="Klostermeier U.C."/>
            <person name="Beiko R.G."/>
            <person name="Rosenstiel P."/>
            <person name="Hippler M."/>
            <person name="Laroche J."/>
        </authorList>
    </citation>
    <scope>NUCLEOTIDE SEQUENCE [LARGE SCALE GENOMIC DNA]</scope>
    <source>
        <strain evidence="3 4">CCMP1005</strain>
    </source>
</reference>
<dbReference type="AlphaFoldDB" id="K0ST03"/>
<accession>K0ST03</accession>
<keyword evidence="4" id="KW-1185">Reference proteome</keyword>
<comment type="caution">
    <text evidence="3">The sequence shown here is derived from an EMBL/GenBank/DDBJ whole genome shotgun (WGS) entry which is preliminary data.</text>
</comment>
<dbReference type="Proteomes" id="UP000266841">
    <property type="component" value="Unassembled WGS sequence"/>
</dbReference>
<feature type="compositionally biased region" description="Basic residues" evidence="1">
    <location>
        <begin position="50"/>
        <end position="61"/>
    </location>
</feature>